<dbReference type="GO" id="GO:0000127">
    <property type="term" value="C:transcription factor TFIIIC complex"/>
    <property type="evidence" value="ECO:0007669"/>
    <property type="project" value="InterPro"/>
</dbReference>
<evidence type="ECO:0000313" key="3">
    <source>
        <dbReference type="Proteomes" id="UP000291022"/>
    </source>
</evidence>
<accession>A0A452R9X9</accession>
<name>A0A452R9X9_URSAM</name>
<feature type="region of interest" description="Disordered" evidence="1">
    <location>
        <begin position="295"/>
        <end position="444"/>
    </location>
</feature>
<organism evidence="2 3">
    <name type="scientific">Ursus americanus</name>
    <name type="common">American black bear</name>
    <name type="synonym">Euarctos americanus</name>
    <dbReference type="NCBI Taxonomy" id="9643"/>
    <lineage>
        <taxon>Eukaryota</taxon>
        <taxon>Metazoa</taxon>
        <taxon>Chordata</taxon>
        <taxon>Craniata</taxon>
        <taxon>Vertebrata</taxon>
        <taxon>Euteleostomi</taxon>
        <taxon>Mammalia</taxon>
        <taxon>Eutheria</taxon>
        <taxon>Laurasiatheria</taxon>
        <taxon>Carnivora</taxon>
        <taxon>Caniformia</taxon>
        <taxon>Ursidae</taxon>
        <taxon>Ursus</taxon>
    </lineage>
</organism>
<reference evidence="2" key="2">
    <citation type="submission" date="2025-08" db="UniProtKB">
        <authorList>
            <consortium name="Ensembl"/>
        </authorList>
    </citation>
    <scope>IDENTIFICATION</scope>
</reference>
<evidence type="ECO:0000256" key="1">
    <source>
        <dbReference type="SAM" id="MobiDB-lite"/>
    </source>
</evidence>
<dbReference type="PANTHER" id="PTHR15180">
    <property type="entry name" value="GENERAL TRANSCRIPTION FACTOR 3C POLYPEPTIDE 1"/>
    <property type="match status" value="1"/>
</dbReference>
<reference evidence="3" key="1">
    <citation type="submission" date="2016-06" db="EMBL/GenBank/DDBJ databases">
        <title>De novo assembly and RNA-Seq shows season-dependent expression and editing in black bear kidneys.</title>
        <authorList>
            <person name="Korstanje R."/>
            <person name="Srivastava A."/>
            <person name="Sarsani V.K."/>
            <person name="Sheehan S.M."/>
            <person name="Seger R.L."/>
            <person name="Barter M.E."/>
            <person name="Lindqvist C."/>
            <person name="Brody L.C."/>
            <person name="Mullikin J.C."/>
        </authorList>
    </citation>
    <scope>NUCLEOTIDE SEQUENCE [LARGE SCALE GENOMIC DNA]</scope>
</reference>
<dbReference type="OMA" id="ECYSEET"/>
<dbReference type="STRING" id="9643.ENSUAMP00000015350"/>
<evidence type="ECO:0000313" key="2">
    <source>
        <dbReference type="Ensembl" id="ENSUAMP00000015350.1"/>
    </source>
</evidence>
<dbReference type="GO" id="GO:0006384">
    <property type="term" value="P:transcription initiation at RNA polymerase III promoter"/>
    <property type="evidence" value="ECO:0007669"/>
    <property type="project" value="InterPro"/>
</dbReference>
<reference evidence="2" key="3">
    <citation type="submission" date="2025-09" db="UniProtKB">
        <authorList>
            <consortium name="Ensembl"/>
        </authorList>
    </citation>
    <scope>IDENTIFICATION</scope>
</reference>
<dbReference type="Ensembl" id="ENSUAMT00000017205.1">
    <property type="protein sequence ID" value="ENSUAMP00000015350.1"/>
    <property type="gene ID" value="ENSUAMG00000012295.1"/>
</dbReference>
<dbReference type="AlphaFoldDB" id="A0A452R9X9"/>
<dbReference type="PANTHER" id="PTHR15180:SF1">
    <property type="entry name" value="GENERAL TRANSCRIPTION FACTOR 3C POLYPEPTIDE 1"/>
    <property type="match status" value="1"/>
</dbReference>
<evidence type="ECO:0008006" key="4">
    <source>
        <dbReference type="Google" id="ProtNLM"/>
    </source>
</evidence>
<dbReference type="GO" id="GO:0003677">
    <property type="term" value="F:DNA binding"/>
    <property type="evidence" value="ECO:0007669"/>
    <property type="project" value="InterPro"/>
</dbReference>
<dbReference type="Proteomes" id="UP000291022">
    <property type="component" value="Unassembled WGS sequence"/>
</dbReference>
<feature type="compositionally biased region" description="Polar residues" evidence="1">
    <location>
        <begin position="337"/>
        <end position="357"/>
    </location>
</feature>
<dbReference type="GeneTree" id="ENSGT00390000008664"/>
<feature type="compositionally biased region" description="Basic and acidic residues" evidence="1">
    <location>
        <begin position="295"/>
        <end position="323"/>
    </location>
</feature>
<feature type="region of interest" description="Disordered" evidence="1">
    <location>
        <begin position="86"/>
        <end position="111"/>
    </location>
</feature>
<dbReference type="InterPro" id="IPR044210">
    <property type="entry name" value="Tfc3-like"/>
</dbReference>
<dbReference type="GO" id="GO:0042791">
    <property type="term" value="P:5S class rRNA transcription by RNA polymerase III"/>
    <property type="evidence" value="ECO:0007669"/>
    <property type="project" value="TreeGrafter"/>
</dbReference>
<keyword evidence="3" id="KW-1185">Reference proteome</keyword>
<proteinExistence type="predicted"/>
<protein>
    <recommendedName>
        <fullName evidence="4">General transcription factor IIIC subunit 1</fullName>
    </recommendedName>
</protein>
<sequence length="590" mass="64463">ARSPSTWSTILAAGKLDQPDNFSFKDQDNSKSTSHLVAFSLDSPGGHCVAALTLFSLGLISVDVRIPEQIVVVDSSMVENEVMKSLGKDGGLDEDDDEEEDLDEGSGSKRRAIEVKARQASHTNYLLMRGYCAPGIVSTRNLNPNDSIVVNSCQVKFRLRRTPAPTRLRPTAPSLEELPVGISCLPAAFTRLIKSQGAACSLEAFVHQVELCGYEPGDVCAVLEVHGVIAATGCFGVDRVELSRWFSAFERTDAERTRTFADYCVSLGGNTTRLVAMASAQPWLLHSVRLKGREEDAYPQREDPQARPQDRPASEDSPSERRAPPSQGSRSTKRRASWTSRDVASQGGESDSESTQKPPAKRPTLQDVRLAPGPRPQAEEGPEAPAPSLPAAPGVTGVKEPPPRAPEVGPEDQEDSRVPSPLGQEQLSCQAQLPEGSEDPRGTKRNFLTPACRHHRDCENISFIARPWRIVDGHLNVPVCKGMMEAVLYHIMTRPGIPESCLLRHYQGVLQPIAVLELLQGLESLGCIKKCLLKKPAAVSLFSKPRVAEGQAPYSPGESPTVFYEPTLDCTLRLGRVFPHEVNWNKWVHL</sequence>
<feature type="compositionally biased region" description="Acidic residues" evidence="1">
    <location>
        <begin position="92"/>
        <end position="104"/>
    </location>
</feature>